<reference evidence="1 2" key="2">
    <citation type="journal article" date="2016" name="Front. Microbiol.">
        <title>When Genome-Based Approach Meets the 'Old but Good': Revealing Genes Involved in the Antibacterial Activity of Pseudomonas sp. P482 against Soft Rot Pathogens.</title>
        <authorList>
            <person name="Krzyzanowska D.M."/>
            <person name="Ossowicki A."/>
            <person name="Rajewska M."/>
            <person name="Maciag T."/>
            <person name="Jablonska M."/>
            <person name="Obuchowski M."/>
            <person name="Heeb S."/>
            <person name="Jafra S."/>
        </authorList>
    </citation>
    <scope>NUCLEOTIDE SEQUENCE [LARGE SCALE GENOMIC DNA]</scope>
    <source>
        <strain evidence="1 2">P482</strain>
    </source>
</reference>
<dbReference type="AlphaFoldDB" id="A0AAP0XDV2"/>
<dbReference type="EMBL" id="CP071706">
    <property type="protein sequence ID" value="KDN99104.1"/>
    <property type="molecule type" value="Genomic_DNA"/>
</dbReference>
<sequence>MADPFNLSRFVDAQEPVYERVMQELQAARKTSHWMWFIFPQLRGLGHSETAERYAISGAEEARAYLQHELLGPRLERCVATLLQHPDKSALQILGHPDELKLRSCLTLFARVAPEPLLFQRALTQFYDGKTDTRTLALLGD</sequence>
<name>A0AAP0XDV2_9PSED</name>
<dbReference type="KEGG" id="pdw:BV82_3264"/>
<keyword evidence="2" id="KW-1185">Reference proteome</keyword>
<accession>A0AAP0XDV2</accession>
<gene>
    <name evidence="1" type="ORF">BV82_3264</name>
</gene>
<evidence type="ECO:0000313" key="1">
    <source>
        <dbReference type="EMBL" id="KDN99104.1"/>
    </source>
</evidence>
<dbReference type="PIRSF" id="PIRSF008546">
    <property type="entry name" value="UCP008546"/>
    <property type="match status" value="1"/>
</dbReference>
<dbReference type="InterPro" id="IPR014937">
    <property type="entry name" value="DUF1810"/>
</dbReference>
<dbReference type="Proteomes" id="UP000027121">
    <property type="component" value="Chromosome"/>
</dbReference>
<organism evidence="1 2">
    <name type="scientific">Pseudomonas donghuensis</name>
    <dbReference type="NCBI Taxonomy" id="1163398"/>
    <lineage>
        <taxon>Bacteria</taxon>
        <taxon>Pseudomonadati</taxon>
        <taxon>Pseudomonadota</taxon>
        <taxon>Gammaproteobacteria</taxon>
        <taxon>Pseudomonadales</taxon>
        <taxon>Pseudomonadaceae</taxon>
        <taxon>Pseudomonas</taxon>
    </lineage>
</organism>
<dbReference type="SUPFAM" id="SSF140736">
    <property type="entry name" value="Rv1873-like"/>
    <property type="match status" value="1"/>
</dbReference>
<dbReference type="Gene3D" id="1.25.40.380">
    <property type="entry name" value="Protein of unknown function DUF1810"/>
    <property type="match status" value="1"/>
</dbReference>
<dbReference type="Pfam" id="PF08837">
    <property type="entry name" value="DUF1810"/>
    <property type="match status" value="1"/>
</dbReference>
<dbReference type="RefSeq" id="WP_010221902.1">
    <property type="nucleotide sequence ID" value="NZ_CATKPL010000001.1"/>
</dbReference>
<dbReference type="GeneID" id="98283083"/>
<reference evidence="1 2" key="1">
    <citation type="journal article" date="2014" name="Genome Announc.">
        <title>Genome Sequence of Pseudomonas sp. Strain P482, a Tomato Rhizosphere Isolate with Broad-Spectrum Antimicrobial Activity.</title>
        <authorList>
            <person name="Krzyzanowska D.M."/>
            <person name="Ossowicki A."/>
            <person name="Jafra S."/>
        </authorList>
    </citation>
    <scope>NUCLEOTIDE SEQUENCE [LARGE SCALE GENOMIC DNA]</scope>
    <source>
        <strain evidence="1 2">P482</strain>
    </source>
</reference>
<proteinExistence type="predicted"/>
<evidence type="ECO:0000313" key="2">
    <source>
        <dbReference type="Proteomes" id="UP000027121"/>
    </source>
</evidence>
<protein>
    <submittedName>
        <fullName evidence="1">DUF1810 domain-containing protein</fullName>
    </submittedName>
</protein>
<dbReference type="InterPro" id="IPR036287">
    <property type="entry name" value="Rv1873-like_sf"/>
</dbReference>